<dbReference type="PANTHER" id="PTHR42770">
    <property type="entry name" value="AMINO ACID TRANSPORTER-RELATED"/>
    <property type="match status" value="1"/>
</dbReference>
<keyword evidence="3 6" id="KW-0812">Transmembrane</keyword>
<dbReference type="OrthoDB" id="259687at2"/>
<evidence type="ECO:0000256" key="5">
    <source>
        <dbReference type="ARBA" id="ARBA00023136"/>
    </source>
</evidence>
<feature type="transmembrane region" description="Helical" evidence="6">
    <location>
        <begin position="323"/>
        <end position="342"/>
    </location>
</feature>
<dbReference type="EMBL" id="RJMB01000029">
    <property type="protein sequence ID" value="RNL81808.1"/>
    <property type="molecule type" value="Genomic_DNA"/>
</dbReference>
<evidence type="ECO:0000256" key="2">
    <source>
        <dbReference type="ARBA" id="ARBA00022475"/>
    </source>
</evidence>
<evidence type="ECO:0000313" key="8">
    <source>
        <dbReference type="Proteomes" id="UP000269198"/>
    </source>
</evidence>
<dbReference type="Proteomes" id="UP000269198">
    <property type="component" value="Unassembled WGS sequence"/>
</dbReference>
<dbReference type="Gene3D" id="1.20.1740.10">
    <property type="entry name" value="Amino acid/polyamine transporter I"/>
    <property type="match status" value="1"/>
</dbReference>
<organism evidence="7 8">
    <name type="scientific">Halostreptopolyspora alba</name>
    <dbReference type="NCBI Taxonomy" id="2487137"/>
    <lineage>
        <taxon>Bacteria</taxon>
        <taxon>Bacillati</taxon>
        <taxon>Actinomycetota</taxon>
        <taxon>Actinomycetes</taxon>
        <taxon>Streptosporangiales</taxon>
        <taxon>Nocardiopsidaceae</taxon>
        <taxon>Halostreptopolyspora</taxon>
    </lineage>
</organism>
<sequence length="426" mass="43118">MTTSEGSHSQAKPARVLGTVDAVVIGVAAMIGAGVFAVFAPAADSAGAWLPVALLIAGVIAYCNATSSARLAARHPQSGGSYVYGRERLGELWGYVAGWAFVVGKIASCAAMALTFAAYAVPQQWERPAAAAAVVVLTAVNYLGLRSSAWLTRVLLAVVLVVLGAVVVVALGSGETDPAHLAVSREWPGFFGLLGAAGMLFFAFAGYARIATLGGEVRDPRRTIPRAITLALAGVLVVYLAVGASVLMVMGRGALADSAAPLADTVVAAGWPQLVPAVVVGAALASLGALLSLVLGVSRTVAAMAADGHLPGYLAGVHPRFGGAHRAEVAVGAVVVLLVLTMDVRGAIGFSAFGVLVYYAVANASALLLGPDENRPLLLVPVVGLAGCVVLAFSLPLDSVIAGVAVVVAGVAVWLLRRGVDWSGFR</sequence>
<dbReference type="RefSeq" id="WP_123203186.1">
    <property type="nucleotide sequence ID" value="NZ_RJMB01000029.1"/>
</dbReference>
<keyword evidence="2" id="KW-1003">Cell membrane</keyword>
<protein>
    <submittedName>
        <fullName evidence="7">Amino acid permease</fullName>
    </submittedName>
</protein>
<reference evidence="7 8" key="1">
    <citation type="submission" date="2018-11" db="EMBL/GenBank/DDBJ databases">
        <title>The genome draft of YIM 96095.</title>
        <authorList>
            <person name="Tang S.-K."/>
            <person name="Chunyu W.-X."/>
            <person name="Feng Y.-Z."/>
        </authorList>
    </citation>
    <scope>NUCLEOTIDE SEQUENCE [LARGE SCALE GENOMIC DNA]</scope>
    <source>
        <strain evidence="7 8">YIM 96095</strain>
    </source>
</reference>
<feature type="transmembrane region" description="Helical" evidence="6">
    <location>
        <begin position="125"/>
        <end position="143"/>
    </location>
</feature>
<evidence type="ECO:0000313" key="7">
    <source>
        <dbReference type="EMBL" id="RNL81808.1"/>
    </source>
</evidence>
<dbReference type="AlphaFoldDB" id="A0A3N0E1T0"/>
<evidence type="ECO:0000256" key="6">
    <source>
        <dbReference type="SAM" id="Phobius"/>
    </source>
</evidence>
<feature type="transmembrane region" description="Helical" evidence="6">
    <location>
        <begin position="274"/>
        <end position="302"/>
    </location>
</feature>
<dbReference type="GO" id="GO:0005886">
    <property type="term" value="C:plasma membrane"/>
    <property type="evidence" value="ECO:0007669"/>
    <property type="project" value="UniProtKB-SubCell"/>
</dbReference>
<dbReference type="PIRSF" id="PIRSF006060">
    <property type="entry name" value="AA_transporter"/>
    <property type="match status" value="1"/>
</dbReference>
<dbReference type="PANTHER" id="PTHR42770:SF7">
    <property type="entry name" value="MEMBRANE PROTEIN"/>
    <property type="match status" value="1"/>
</dbReference>
<evidence type="ECO:0000256" key="1">
    <source>
        <dbReference type="ARBA" id="ARBA00004651"/>
    </source>
</evidence>
<dbReference type="InterPro" id="IPR050367">
    <property type="entry name" value="APC_superfamily"/>
</dbReference>
<name>A0A3N0E1T0_9ACTN</name>
<feature type="transmembrane region" description="Helical" evidence="6">
    <location>
        <begin position="348"/>
        <end position="369"/>
    </location>
</feature>
<feature type="transmembrane region" description="Helical" evidence="6">
    <location>
        <begin position="230"/>
        <end position="254"/>
    </location>
</feature>
<feature type="transmembrane region" description="Helical" evidence="6">
    <location>
        <begin position="48"/>
        <end position="71"/>
    </location>
</feature>
<dbReference type="InterPro" id="IPR002293">
    <property type="entry name" value="AA/rel_permease1"/>
</dbReference>
<comment type="subcellular location">
    <subcellularLocation>
        <location evidence="1">Cell membrane</location>
        <topology evidence="1">Multi-pass membrane protein</topology>
    </subcellularLocation>
</comment>
<keyword evidence="8" id="KW-1185">Reference proteome</keyword>
<feature type="transmembrane region" description="Helical" evidence="6">
    <location>
        <begin position="376"/>
        <end position="393"/>
    </location>
</feature>
<dbReference type="GO" id="GO:0022857">
    <property type="term" value="F:transmembrane transporter activity"/>
    <property type="evidence" value="ECO:0007669"/>
    <property type="project" value="InterPro"/>
</dbReference>
<gene>
    <name evidence="7" type="ORF">EFW17_21185</name>
</gene>
<feature type="transmembrane region" description="Helical" evidence="6">
    <location>
        <begin position="399"/>
        <end position="416"/>
    </location>
</feature>
<accession>A0A3N0E1T0</accession>
<evidence type="ECO:0000256" key="4">
    <source>
        <dbReference type="ARBA" id="ARBA00022989"/>
    </source>
</evidence>
<feature type="transmembrane region" description="Helical" evidence="6">
    <location>
        <begin position="92"/>
        <end position="119"/>
    </location>
</feature>
<keyword evidence="5 6" id="KW-0472">Membrane</keyword>
<proteinExistence type="predicted"/>
<comment type="caution">
    <text evidence="7">The sequence shown here is derived from an EMBL/GenBank/DDBJ whole genome shotgun (WGS) entry which is preliminary data.</text>
</comment>
<evidence type="ECO:0000256" key="3">
    <source>
        <dbReference type="ARBA" id="ARBA00022692"/>
    </source>
</evidence>
<feature type="transmembrane region" description="Helical" evidence="6">
    <location>
        <begin position="20"/>
        <end position="42"/>
    </location>
</feature>
<dbReference type="Pfam" id="PF13520">
    <property type="entry name" value="AA_permease_2"/>
    <property type="match status" value="1"/>
</dbReference>
<feature type="transmembrane region" description="Helical" evidence="6">
    <location>
        <begin position="150"/>
        <end position="170"/>
    </location>
</feature>
<feature type="transmembrane region" description="Helical" evidence="6">
    <location>
        <begin position="190"/>
        <end position="210"/>
    </location>
</feature>
<keyword evidence="4 6" id="KW-1133">Transmembrane helix</keyword>